<keyword evidence="9 11" id="KW-0414">Isoprene biosynthesis</keyword>
<evidence type="ECO:0000256" key="10">
    <source>
        <dbReference type="ARBA" id="ARBA00055605"/>
    </source>
</evidence>
<dbReference type="Gene3D" id="3.40.50.920">
    <property type="match status" value="1"/>
</dbReference>
<accession>A0A418QKX4</accession>
<protein>
    <recommendedName>
        <fullName evidence="11">1-deoxy-D-xylulose-5-phosphate synthase</fullName>
        <ecNumber evidence="11">2.2.1.7</ecNumber>
    </recommendedName>
    <alternativeName>
        <fullName evidence="11">1-deoxyxylulose-5-phosphate synthase</fullName>
        <shortName evidence="11">DXP synthase</shortName>
        <shortName evidence="11">DXPS</shortName>
    </alternativeName>
</protein>
<dbReference type="GO" id="GO:0030976">
    <property type="term" value="F:thiamine pyrophosphate binding"/>
    <property type="evidence" value="ECO:0007669"/>
    <property type="project" value="UniProtKB-UniRule"/>
</dbReference>
<keyword evidence="6 11" id="KW-0460">Magnesium</keyword>
<evidence type="ECO:0000256" key="5">
    <source>
        <dbReference type="ARBA" id="ARBA00022723"/>
    </source>
</evidence>
<dbReference type="PANTHER" id="PTHR43322">
    <property type="entry name" value="1-D-DEOXYXYLULOSE 5-PHOSPHATE SYNTHASE-RELATED"/>
    <property type="match status" value="1"/>
</dbReference>
<dbReference type="GO" id="GO:0019288">
    <property type="term" value="P:isopentenyl diphosphate biosynthetic process, methylerythritol 4-phosphate pathway"/>
    <property type="evidence" value="ECO:0007669"/>
    <property type="project" value="TreeGrafter"/>
</dbReference>
<gene>
    <name evidence="11" type="primary">dxs</name>
    <name evidence="13" type="ORF">D0T11_19815</name>
</gene>
<dbReference type="CDD" id="cd07033">
    <property type="entry name" value="TPP_PYR_DXS_TK_like"/>
    <property type="match status" value="1"/>
</dbReference>
<dbReference type="SMART" id="SM00861">
    <property type="entry name" value="Transket_pyr"/>
    <property type="match status" value="1"/>
</dbReference>
<dbReference type="RefSeq" id="WP_119657553.1">
    <property type="nucleotide sequence ID" value="NZ_JBHUOI010000074.1"/>
</dbReference>
<feature type="binding site" evidence="11">
    <location>
        <position position="292"/>
    </location>
    <ligand>
        <name>thiamine diphosphate</name>
        <dbReference type="ChEBI" id="CHEBI:58937"/>
    </ligand>
</feature>
<evidence type="ECO:0000256" key="8">
    <source>
        <dbReference type="ARBA" id="ARBA00023052"/>
    </source>
</evidence>
<dbReference type="InterPro" id="IPR020826">
    <property type="entry name" value="Transketolase_BS"/>
</dbReference>
<feature type="binding site" evidence="11">
    <location>
        <position position="180"/>
    </location>
    <ligand>
        <name>Mg(2+)</name>
        <dbReference type="ChEBI" id="CHEBI:18420"/>
    </ligand>
</feature>
<evidence type="ECO:0000256" key="9">
    <source>
        <dbReference type="ARBA" id="ARBA00023229"/>
    </source>
</evidence>
<dbReference type="InterPro" id="IPR005475">
    <property type="entry name" value="Transketolase-like_Pyr-bd"/>
</dbReference>
<proteinExistence type="inferred from homology"/>
<evidence type="ECO:0000256" key="6">
    <source>
        <dbReference type="ARBA" id="ARBA00022842"/>
    </source>
</evidence>
<sequence length="646" mass="70981">MIVEPGPLLAEINSPDDLKKLSPDQLVQVSQELRQFIVDTVSIYGGHFGASLGVVELSVALHYVFNTPHDQLVWDVGHQAYGHKILTGRRDRFPSNRRYHGMSGFPKRSESPYDAFGVGHSSTSIGAALGMAVASDYKGEFDRQHIAVIGDGAMTAGMAFEALNHAGVEKSNLLVILNDNCMSIDPNVGALKEYLTDITTSRTYNKVRDELWNVLGKLSKFGPNPQQIARRVEQAMKATLLKQGNLFEALNFRYFGPVDGHDVQHLATILEDLKHIPGPKLLHCVTVKGKGYALAEKDQTLWHAPGLFDKITGEIYKKTPDKPQPPKYQDVFGHTIVELAEANDKIMGVTPAMPSGSSLNIMMKQMPDRAFDVGIAEQHAVTFSAGLATQGLVPFCNIYSSFMQRAYDQVVHDVALQNLHVVFCLDRAGFAGADGPTHHGCYDLAFMRCIPNMVVSAPMNEEELRNLMYTATLPENAGPFSIRYPRGEGVMPEWRKPLKKIAIGTGRVVREGEGVAVLSIGHIGNYATKATEQLRAEGLNPGHYDLRFCKPLDEEMLHSICRRYRAIVTVEDGCVQGGFGSAVLEFMADHGYSLPVRRLGIPDRVVEHGTQDELYKECGFDAAGIATALRELSGKAVKPVAEKVLL</sequence>
<dbReference type="EMBL" id="QYCN01000048">
    <property type="protein sequence ID" value="RIY05784.1"/>
    <property type="molecule type" value="Genomic_DNA"/>
</dbReference>
<evidence type="ECO:0000256" key="11">
    <source>
        <dbReference type="HAMAP-Rule" id="MF_00315"/>
    </source>
</evidence>
<evidence type="ECO:0000256" key="1">
    <source>
        <dbReference type="ARBA" id="ARBA00004980"/>
    </source>
</evidence>
<dbReference type="OrthoDB" id="9803371at2"/>
<comment type="pathway">
    <text evidence="1 11">Metabolic intermediate biosynthesis; 1-deoxy-D-xylulose 5-phosphate biosynthesis; 1-deoxy-D-xylulose 5-phosphate from D-glyceraldehyde 3-phosphate and pyruvate: step 1/1.</text>
</comment>
<dbReference type="HAMAP" id="MF_00315">
    <property type="entry name" value="DXP_synth"/>
    <property type="match status" value="1"/>
</dbReference>
<dbReference type="GO" id="GO:0016114">
    <property type="term" value="P:terpenoid biosynthetic process"/>
    <property type="evidence" value="ECO:0007669"/>
    <property type="project" value="UniProtKB-UniRule"/>
</dbReference>
<comment type="cofactor">
    <cofactor evidence="11">
        <name>Mg(2+)</name>
        <dbReference type="ChEBI" id="CHEBI:18420"/>
    </cofactor>
    <text evidence="11">Binds 1 Mg(2+) ion per subunit.</text>
</comment>
<dbReference type="InterPro" id="IPR029061">
    <property type="entry name" value="THDP-binding"/>
</dbReference>
<name>A0A418QKX4_9BACT</name>
<dbReference type="SUPFAM" id="SSF52922">
    <property type="entry name" value="TK C-terminal domain-like"/>
    <property type="match status" value="1"/>
</dbReference>
<dbReference type="AlphaFoldDB" id="A0A418QKX4"/>
<dbReference type="PANTHER" id="PTHR43322:SF5">
    <property type="entry name" value="1-DEOXY-D-XYLULOSE-5-PHOSPHATE SYNTHASE, CHLOROPLASTIC"/>
    <property type="match status" value="1"/>
</dbReference>
<keyword evidence="7 11" id="KW-0784">Thiamine biosynthesis</keyword>
<reference evidence="13 14" key="1">
    <citation type="submission" date="2019-01" db="EMBL/GenBank/DDBJ databases">
        <title>Hymenobacter humicola sp. nov., isolated from soils in Antarctica.</title>
        <authorList>
            <person name="Sedlacek I."/>
            <person name="Holochova P."/>
            <person name="Kralova S."/>
            <person name="Pantucek R."/>
            <person name="Stankova E."/>
            <person name="Vrbovska V."/>
            <person name="Kristofova L."/>
            <person name="Svec P."/>
            <person name="Busse H.-J."/>
        </authorList>
    </citation>
    <scope>NUCLEOTIDE SEQUENCE [LARGE SCALE GENOMIC DNA]</scope>
    <source>
        <strain evidence="13 14">CCM 8852</strain>
    </source>
</reference>
<dbReference type="GO" id="GO:0008661">
    <property type="term" value="F:1-deoxy-D-xylulose-5-phosphate synthase activity"/>
    <property type="evidence" value="ECO:0007669"/>
    <property type="project" value="UniProtKB-UniRule"/>
</dbReference>
<dbReference type="InterPro" id="IPR049557">
    <property type="entry name" value="Transketolase_CS"/>
</dbReference>
<dbReference type="FunFam" id="3.40.50.920:FF:000002">
    <property type="entry name" value="1-deoxy-D-xylulose-5-phosphate synthase"/>
    <property type="match status" value="1"/>
</dbReference>
<feature type="binding site" evidence="11">
    <location>
        <position position="180"/>
    </location>
    <ligand>
        <name>thiamine diphosphate</name>
        <dbReference type="ChEBI" id="CHEBI:58937"/>
    </ligand>
</feature>
<comment type="catalytic activity">
    <reaction evidence="11">
        <text>D-glyceraldehyde 3-phosphate + pyruvate + H(+) = 1-deoxy-D-xylulose 5-phosphate + CO2</text>
        <dbReference type="Rhea" id="RHEA:12605"/>
        <dbReference type="ChEBI" id="CHEBI:15361"/>
        <dbReference type="ChEBI" id="CHEBI:15378"/>
        <dbReference type="ChEBI" id="CHEBI:16526"/>
        <dbReference type="ChEBI" id="CHEBI:57792"/>
        <dbReference type="ChEBI" id="CHEBI:59776"/>
        <dbReference type="EC" id="2.2.1.7"/>
    </reaction>
</comment>
<dbReference type="FunFam" id="3.40.50.970:FF:000005">
    <property type="entry name" value="1-deoxy-D-xylulose-5-phosphate synthase"/>
    <property type="match status" value="1"/>
</dbReference>
<dbReference type="InterPro" id="IPR009014">
    <property type="entry name" value="Transketo_C/PFOR_II"/>
</dbReference>
<keyword evidence="8 11" id="KW-0786">Thiamine pyrophosphate</keyword>
<dbReference type="GO" id="GO:0009228">
    <property type="term" value="P:thiamine biosynthetic process"/>
    <property type="evidence" value="ECO:0007669"/>
    <property type="project" value="UniProtKB-UniRule"/>
</dbReference>
<evidence type="ECO:0000256" key="2">
    <source>
        <dbReference type="ARBA" id="ARBA00011081"/>
    </source>
</evidence>
<comment type="subunit">
    <text evidence="3 11">Homodimer.</text>
</comment>
<keyword evidence="5 11" id="KW-0479">Metal-binding</keyword>
<dbReference type="NCBIfam" id="NF003933">
    <property type="entry name" value="PRK05444.2-2"/>
    <property type="match status" value="1"/>
</dbReference>
<dbReference type="GO" id="GO:0000287">
    <property type="term" value="F:magnesium ion binding"/>
    <property type="evidence" value="ECO:0007669"/>
    <property type="project" value="UniProtKB-UniRule"/>
</dbReference>
<dbReference type="SUPFAM" id="SSF52518">
    <property type="entry name" value="Thiamin diphosphate-binding fold (THDP-binding)"/>
    <property type="match status" value="2"/>
</dbReference>
<evidence type="ECO:0000259" key="12">
    <source>
        <dbReference type="SMART" id="SM00861"/>
    </source>
</evidence>
<evidence type="ECO:0000256" key="3">
    <source>
        <dbReference type="ARBA" id="ARBA00011738"/>
    </source>
</evidence>
<dbReference type="Gene3D" id="3.40.50.970">
    <property type="match status" value="2"/>
</dbReference>
<comment type="cofactor">
    <cofactor evidence="11">
        <name>thiamine diphosphate</name>
        <dbReference type="ChEBI" id="CHEBI:58937"/>
    </cofactor>
    <text evidence="11">Binds 1 thiamine pyrophosphate per subunit.</text>
</comment>
<evidence type="ECO:0000313" key="13">
    <source>
        <dbReference type="EMBL" id="RIY05784.1"/>
    </source>
</evidence>
<evidence type="ECO:0000256" key="7">
    <source>
        <dbReference type="ARBA" id="ARBA00022977"/>
    </source>
</evidence>
<dbReference type="Pfam" id="PF02780">
    <property type="entry name" value="Transketolase_C"/>
    <property type="match status" value="1"/>
</dbReference>
<dbReference type="EC" id="2.2.1.7" evidence="11"/>
<dbReference type="Pfam" id="PF02779">
    <property type="entry name" value="Transket_pyr"/>
    <property type="match status" value="1"/>
</dbReference>
<dbReference type="InterPro" id="IPR033248">
    <property type="entry name" value="Transketolase_C"/>
</dbReference>
<feature type="domain" description="Transketolase-like pyrimidine-binding" evidence="12">
    <location>
        <begin position="326"/>
        <end position="492"/>
    </location>
</feature>
<evidence type="ECO:0000313" key="14">
    <source>
        <dbReference type="Proteomes" id="UP000284250"/>
    </source>
</evidence>
<organism evidence="13 14">
    <name type="scientific">Hymenobacter rubripertinctus</name>
    <dbReference type="NCBI Taxonomy" id="2029981"/>
    <lineage>
        <taxon>Bacteria</taxon>
        <taxon>Pseudomonadati</taxon>
        <taxon>Bacteroidota</taxon>
        <taxon>Cytophagia</taxon>
        <taxon>Cytophagales</taxon>
        <taxon>Hymenobacteraceae</taxon>
        <taxon>Hymenobacter</taxon>
    </lineage>
</organism>
<keyword evidence="4 11" id="KW-0808">Transferase</keyword>
<comment type="similarity">
    <text evidence="2 11">Belongs to the transketolase family. DXPS subfamily.</text>
</comment>
<dbReference type="Proteomes" id="UP000284250">
    <property type="component" value="Unassembled WGS sequence"/>
</dbReference>
<dbReference type="PROSITE" id="PS00801">
    <property type="entry name" value="TRANSKETOLASE_1"/>
    <property type="match status" value="1"/>
</dbReference>
<dbReference type="PROSITE" id="PS00802">
    <property type="entry name" value="TRANSKETOLASE_2"/>
    <property type="match status" value="1"/>
</dbReference>
<evidence type="ECO:0000256" key="4">
    <source>
        <dbReference type="ARBA" id="ARBA00022679"/>
    </source>
</evidence>
<feature type="binding site" evidence="11">
    <location>
        <position position="377"/>
    </location>
    <ligand>
        <name>thiamine diphosphate</name>
        <dbReference type="ChEBI" id="CHEBI:58937"/>
    </ligand>
</feature>
<dbReference type="Pfam" id="PF13292">
    <property type="entry name" value="DXP_synthase_N"/>
    <property type="match status" value="1"/>
</dbReference>
<dbReference type="GO" id="GO:0005829">
    <property type="term" value="C:cytosol"/>
    <property type="evidence" value="ECO:0007669"/>
    <property type="project" value="TreeGrafter"/>
</dbReference>
<dbReference type="UniPathway" id="UPA00064">
    <property type="reaction ID" value="UER00091"/>
</dbReference>
<dbReference type="CDD" id="cd02007">
    <property type="entry name" value="TPP_DXS"/>
    <property type="match status" value="1"/>
</dbReference>
<feature type="binding site" evidence="11">
    <location>
        <begin position="152"/>
        <end position="153"/>
    </location>
    <ligand>
        <name>thiamine diphosphate</name>
        <dbReference type="ChEBI" id="CHEBI:58937"/>
    </ligand>
</feature>
<dbReference type="NCBIfam" id="TIGR00204">
    <property type="entry name" value="dxs"/>
    <property type="match status" value="1"/>
</dbReference>
<feature type="binding site" evidence="11">
    <location>
        <begin position="119"/>
        <end position="121"/>
    </location>
    <ligand>
        <name>thiamine diphosphate</name>
        <dbReference type="ChEBI" id="CHEBI:58937"/>
    </ligand>
</feature>
<feature type="binding site" evidence="11">
    <location>
        <position position="78"/>
    </location>
    <ligand>
        <name>thiamine diphosphate</name>
        <dbReference type="ChEBI" id="CHEBI:58937"/>
    </ligand>
</feature>
<comment type="function">
    <text evidence="10 11">Catalyzes the acyloin condensation reaction between C atoms 2 and 3 of pyruvate and glyceraldehyde 3-phosphate to yield 1-deoxy-D-xylulose-5-phosphate (DXP).</text>
</comment>
<feature type="binding site" evidence="11">
    <location>
        <position position="151"/>
    </location>
    <ligand>
        <name>Mg(2+)</name>
        <dbReference type="ChEBI" id="CHEBI:18420"/>
    </ligand>
</feature>
<dbReference type="InterPro" id="IPR005477">
    <property type="entry name" value="Dxylulose-5-P_synthase"/>
</dbReference>
<comment type="caution">
    <text evidence="13">The sequence shown here is derived from an EMBL/GenBank/DDBJ whole genome shotgun (WGS) entry which is preliminary data.</text>
</comment>
<keyword evidence="14" id="KW-1185">Reference proteome</keyword>